<evidence type="ECO:0008006" key="4">
    <source>
        <dbReference type="Google" id="ProtNLM"/>
    </source>
</evidence>
<keyword evidence="1" id="KW-0472">Membrane</keyword>
<accession>A0A858PYC3</accession>
<evidence type="ECO:0000313" key="2">
    <source>
        <dbReference type="EMBL" id="QJC27613.1"/>
    </source>
</evidence>
<keyword evidence="1" id="KW-1133">Transmembrane helix</keyword>
<dbReference type="KEGG" id="aplt:ANPL_02755"/>
<evidence type="ECO:0000313" key="3">
    <source>
        <dbReference type="Proteomes" id="UP000500930"/>
    </source>
</evidence>
<keyword evidence="1" id="KW-0812">Transmembrane</keyword>
<dbReference type="EMBL" id="CP046391">
    <property type="protein sequence ID" value="QJC27613.1"/>
    <property type="molecule type" value="Genomic_DNA"/>
</dbReference>
<feature type="transmembrane region" description="Helical" evidence="1">
    <location>
        <begin position="24"/>
        <end position="46"/>
    </location>
</feature>
<dbReference type="Proteomes" id="UP000500930">
    <property type="component" value="Chromosome"/>
</dbReference>
<keyword evidence="3" id="KW-1185">Reference proteome</keyword>
<reference evidence="2 3" key="1">
    <citation type="journal article" date="2020" name="Pathogens">
        <title>First Whole Genome Sequence of Anaplasma platys, an Obligate Intracellular Rickettsial Pathogen of Dogs.</title>
        <authorList>
            <person name="Llanes A."/>
            <person name="Rajeev S."/>
        </authorList>
    </citation>
    <scope>NUCLEOTIDE SEQUENCE [LARGE SCALE GENOMIC DNA]</scope>
    <source>
        <strain evidence="2 3">S3</strain>
    </source>
</reference>
<protein>
    <recommendedName>
        <fullName evidence="4">Transmembrane protein</fullName>
    </recommendedName>
</protein>
<feature type="transmembrane region" description="Helical" evidence="1">
    <location>
        <begin position="128"/>
        <end position="147"/>
    </location>
</feature>
<sequence length="233" mass="25569">MCVASVAMVFATYRATEVDLFLSYAAVAAISLCTLICVVAATSIMLTHVLRCRNEYLKFCNEERIRLGIKENDDLPYDLASLRKSYFSLLAGRIAVGASTVLLAVAVWTGRMWYQSEWGLPATITHEMIAGLVGMVFAMFIVTVLSLDCTKVMAADGKVVASLYNNNQQGYCEKLAGHTDVKSPQPVRAVRISEHLAESSNEWGEPHVYHGPAVFLGRAESFVYGENGEKTRG</sequence>
<feature type="transmembrane region" description="Helical" evidence="1">
    <location>
        <begin position="86"/>
        <end position="108"/>
    </location>
</feature>
<evidence type="ECO:0000256" key="1">
    <source>
        <dbReference type="SAM" id="Phobius"/>
    </source>
</evidence>
<proteinExistence type="predicted"/>
<gene>
    <name evidence="2" type="ORF">ANPL_02755</name>
</gene>
<dbReference type="AlphaFoldDB" id="A0A858PYC3"/>
<name>A0A858PYC3_9RICK</name>
<organism evidence="2 3">
    <name type="scientific">Anaplasma platys</name>
    <dbReference type="NCBI Taxonomy" id="949"/>
    <lineage>
        <taxon>Bacteria</taxon>
        <taxon>Pseudomonadati</taxon>
        <taxon>Pseudomonadota</taxon>
        <taxon>Alphaproteobacteria</taxon>
        <taxon>Rickettsiales</taxon>
        <taxon>Anaplasmataceae</taxon>
        <taxon>Anaplasma</taxon>
    </lineage>
</organism>